<keyword evidence="3" id="KW-1185">Reference proteome</keyword>
<evidence type="ECO:0000313" key="2">
    <source>
        <dbReference type="EMBL" id="AYR01888.1"/>
    </source>
</evidence>
<protein>
    <recommendedName>
        <fullName evidence="1">Glutaredoxin domain-containing protein</fullName>
    </recommendedName>
</protein>
<reference evidence="2 3" key="1">
    <citation type="submission" date="2018-09" db="EMBL/GenBank/DDBJ databases">
        <authorList>
            <person name="You S."/>
        </authorList>
    </citation>
    <scope>NUCLEOTIDE SEQUENCE [LARGE SCALE GENOMIC DNA]</scope>
</reference>
<evidence type="ECO:0000259" key="1">
    <source>
        <dbReference type="Pfam" id="PF00462"/>
    </source>
</evidence>
<organism evidence="2 3">
    <name type="scientific">Synechococcus phage S-P4</name>
    <dbReference type="NCBI Taxonomy" id="2484640"/>
    <lineage>
        <taxon>Viruses</taxon>
        <taxon>Duplodnaviria</taxon>
        <taxon>Heunggongvirae</taxon>
        <taxon>Uroviricota</taxon>
        <taxon>Caudoviricetes</taxon>
        <taxon>Pantevenvirales</taxon>
        <taxon>Kyanoviridae</taxon>
        <taxon>Leucotheavirus</taxon>
        <taxon>Leucotheavirus sp4</taxon>
    </lineage>
</organism>
<evidence type="ECO:0000313" key="3">
    <source>
        <dbReference type="Proteomes" id="UP000281181"/>
    </source>
</evidence>
<dbReference type="Proteomes" id="UP000281181">
    <property type="component" value="Segment"/>
</dbReference>
<sequence length="78" mass="8899">MNAVIYSNGSQECERMASLLKSLGGEFHEYKLDQHFTKQQFQMEFGGDAHYPQCAIGNKHIGDLKETLKYLSDRGMLL</sequence>
<dbReference type="Pfam" id="PF00462">
    <property type="entry name" value="Glutaredoxin"/>
    <property type="match status" value="1"/>
</dbReference>
<name>A0A3G3M7H1_9CAUD</name>
<dbReference type="RefSeq" id="YP_009816073.1">
    <property type="nucleotide sequence ID" value="NC_048102.1"/>
</dbReference>
<dbReference type="InterPro" id="IPR036249">
    <property type="entry name" value="Thioredoxin-like_sf"/>
</dbReference>
<dbReference type="InterPro" id="IPR002109">
    <property type="entry name" value="Glutaredoxin"/>
</dbReference>
<dbReference type="EMBL" id="MH920639">
    <property type="protein sequence ID" value="AYR01888.1"/>
    <property type="molecule type" value="Genomic_DNA"/>
</dbReference>
<dbReference type="KEGG" id="vg:55007307"/>
<accession>A0A3G3M7H1</accession>
<feature type="domain" description="Glutaredoxin" evidence="1">
    <location>
        <begin position="13"/>
        <end position="61"/>
    </location>
</feature>
<dbReference type="SUPFAM" id="SSF52833">
    <property type="entry name" value="Thioredoxin-like"/>
    <property type="match status" value="1"/>
</dbReference>
<proteinExistence type="predicted"/>
<dbReference type="Gene3D" id="3.40.30.10">
    <property type="entry name" value="Glutaredoxin"/>
    <property type="match status" value="1"/>
</dbReference>
<dbReference type="GeneID" id="55007307"/>